<dbReference type="SUPFAM" id="SSF158446">
    <property type="entry name" value="IVS-encoded protein-like"/>
    <property type="match status" value="1"/>
</dbReference>
<accession>A0A3E0I0Q9</accession>
<keyword evidence="2" id="KW-1185">Reference proteome</keyword>
<dbReference type="EMBL" id="QUNS01000003">
    <property type="protein sequence ID" value="REH52298.1"/>
    <property type="molecule type" value="Genomic_DNA"/>
</dbReference>
<reference evidence="1 2" key="1">
    <citation type="submission" date="2018-08" db="EMBL/GenBank/DDBJ databases">
        <title>Genomic Encyclopedia of Type Strains, Phase IV (KMG-IV): sequencing the most valuable type-strain genomes for metagenomic binning, comparative biology and taxonomic classification.</title>
        <authorList>
            <person name="Goeker M."/>
        </authorList>
    </citation>
    <scope>NUCLEOTIDE SEQUENCE [LARGE SCALE GENOMIC DNA]</scope>
    <source>
        <strain evidence="1 2">DSM 18841</strain>
    </source>
</reference>
<dbReference type="PANTHER" id="PTHR38471">
    <property type="entry name" value="FOUR HELIX BUNDLE PROTEIN"/>
    <property type="match status" value="1"/>
</dbReference>
<dbReference type="InterPro" id="IPR012657">
    <property type="entry name" value="23S_rRNA-intervening_sequence"/>
</dbReference>
<dbReference type="Proteomes" id="UP000256884">
    <property type="component" value="Unassembled WGS sequence"/>
</dbReference>
<organism evidence="1 2">
    <name type="scientific">Tenacibaculum gallaicum</name>
    <dbReference type="NCBI Taxonomy" id="561505"/>
    <lineage>
        <taxon>Bacteria</taxon>
        <taxon>Pseudomonadati</taxon>
        <taxon>Bacteroidota</taxon>
        <taxon>Flavobacteriia</taxon>
        <taxon>Flavobacteriales</taxon>
        <taxon>Flavobacteriaceae</taxon>
        <taxon>Tenacibaculum</taxon>
    </lineage>
</organism>
<sequence length="132" mass="15411">MGKIEKFEDLEVWQRGRLICQYVEELFLKSNLSKNYSLKDQMERSSGSIMDNIAEGFDRDGNSEFHNFLSYAKGSAGELKSQSYRAFDKKLITKEQFEKLSEMCEVEKNKIGAFMYYLRNSGIKGQKFNRKS</sequence>
<protein>
    <submittedName>
        <fullName evidence="1">Four helix bundle protein</fullName>
    </submittedName>
</protein>
<proteinExistence type="predicted"/>
<evidence type="ECO:0000313" key="1">
    <source>
        <dbReference type="EMBL" id="REH52298.1"/>
    </source>
</evidence>
<dbReference type="CDD" id="cd16377">
    <property type="entry name" value="23S_rRNA_IVP_like"/>
    <property type="match status" value="1"/>
</dbReference>
<dbReference type="NCBIfam" id="TIGR02436">
    <property type="entry name" value="four helix bundle protein"/>
    <property type="match status" value="1"/>
</dbReference>
<name>A0A3E0I0Q9_9FLAO</name>
<dbReference type="OrthoDB" id="5515766at2"/>
<dbReference type="Gene3D" id="1.20.1440.60">
    <property type="entry name" value="23S rRNA-intervening sequence"/>
    <property type="match status" value="1"/>
</dbReference>
<dbReference type="PANTHER" id="PTHR38471:SF2">
    <property type="entry name" value="FOUR HELIX BUNDLE PROTEIN"/>
    <property type="match status" value="1"/>
</dbReference>
<dbReference type="RefSeq" id="WP_115900664.1">
    <property type="nucleotide sequence ID" value="NZ_QUNS01000003.1"/>
</dbReference>
<gene>
    <name evidence="1" type="ORF">C7448_10330</name>
</gene>
<dbReference type="InterPro" id="IPR036583">
    <property type="entry name" value="23S_rRNA_IVS_sf"/>
</dbReference>
<evidence type="ECO:0000313" key="2">
    <source>
        <dbReference type="Proteomes" id="UP000256884"/>
    </source>
</evidence>
<comment type="caution">
    <text evidence="1">The sequence shown here is derived from an EMBL/GenBank/DDBJ whole genome shotgun (WGS) entry which is preliminary data.</text>
</comment>
<dbReference type="Pfam" id="PF05635">
    <property type="entry name" value="23S_rRNA_IVP"/>
    <property type="match status" value="1"/>
</dbReference>
<dbReference type="AlphaFoldDB" id="A0A3E0I0Q9"/>